<name>A0ABW4NAT2_9SPHN</name>
<evidence type="ECO:0000313" key="3">
    <source>
        <dbReference type="Proteomes" id="UP001597283"/>
    </source>
</evidence>
<comment type="caution">
    <text evidence="2">The sequence shown here is derived from an EMBL/GenBank/DDBJ whole genome shotgun (WGS) entry which is preliminary data.</text>
</comment>
<sequence>MTRPMFALLLALPLAACGGGDAPTGNTATPKAAATESEFQAKVAALTPAERNGVFIRAIRDAGLNCQEVTESTKDKKPGMWAARCADGTGYAVQILPDGTATVFAPAGAR</sequence>
<keyword evidence="1" id="KW-0732">Signal</keyword>
<dbReference type="RefSeq" id="WP_380938700.1">
    <property type="nucleotide sequence ID" value="NZ_JBHUFC010000002.1"/>
</dbReference>
<feature type="chain" id="PRO_5046519202" description="PepSY domain-containing protein" evidence="1">
    <location>
        <begin position="23"/>
        <end position="110"/>
    </location>
</feature>
<reference evidence="3" key="1">
    <citation type="journal article" date="2019" name="Int. J. Syst. Evol. Microbiol.">
        <title>The Global Catalogue of Microorganisms (GCM) 10K type strain sequencing project: providing services to taxonomists for standard genome sequencing and annotation.</title>
        <authorList>
            <consortium name="The Broad Institute Genomics Platform"/>
            <consortium name="The Broad Institute Genome Sequencing Center for Infectious Disease"/>
            <person name="Wu L."/>
            <person name="Ma J."/>
        </authorList>
    </citation>
    <scope>NUCLEOTIDE SEQUENCE [LARGE SCALE GENOMIC DNA]</scope>
    <source>
        <strain evidence="3">Q85</strain>
    </source>
</reference>
<evidence type="ECO:0000256" key="1">
    <source>
        <dbReference type="SAM" id="SignalP"/>
    </source>
</evidence>
<gene>
    <name evidence="2" type="ORF">ACFSC3_03240</name>
</gene>
<evidence type="ECO:0000313" key="2">
    <source>
        <dbReference type="EMBL" id="MFD1786579.1"/>
    </source>
</evidence>
<dbReference type="EMBL" id="JBHUFC010000002">
    <property type="protein sequence ID" value="MFD1786579.1"/>
    <property type="molecule type" value="Genomic_DNA"/>
</dbReference>
<proteinExistence type="predicted"/>
<protein>
    <recommendedName>
        <fullName evidence="4">PepSY domain-containing protein</fullName>
    </recommendedName>
</protein>
<feature type="signal peptide" evidence="1">
    <location>
        <begin position="1"/>
        <end position="22"/>
    </location>
</feature>
<accession>A0ABW4NAT2</accession>
<dbReference type="Proteomes" id="UP001597283">
    <property type="component" value="Unassembled WGS sequence"/>
</dbReference>
<keyword evidence="3" id="KW-1185">Reference proteome</keyword>
<organism evidence="2 3">
    <name type="scientific">Sphingomonas floccifaciens</name>
    <dbReference type="NCBI Taxonomy" id="1844115"/>
    <lineage>
        <taxon>Bacteria</taxon>
        <taxon>Pseudomonadati</taxon>
        <taxon>Pseudomonadota</taxon>
        <taxon>Alphaproteobacteria</taxon>
        <taxon>Sphingomonadales</taxon>
        <taxon>Sphingomonadaceae</taxon>
        <taxon>Sphingomonas</taxon>
    </lineage>
</organism>
<evidence type="ECO:0008006" key="4">
    <source>
        <dbReference type="Google" id="ProtNLM"/>
    </source>
</evidence>